<evidence type="ECO:0000313" key="2">
    <source>
        <dbReference type="Proteomes" id="UP000231742"/>
    </source>
</evidence>
<name>A0A2M9D7X4_9MICO</name>
<dbReference type="OrthoDB" id="9813214at2"/>
<dbReference type="Proteomes" id="UP000231742">
    <property type="component" value="Unassembled WGS sequence"/>
</dbReference>
<sequence>MSSRPSLLIISFSTLISDPRVTKQIEIFKDRYDLYTCGMGPAPEGVVEHFEIPFGIRAWVNDRFAMITRSYKRAYWNLPAVRLVSEILPVGKFDAVFANDIEAVPVALSLGAKKGVHADLHEYFPELKTNNWQWRIFVAPYMMWLCKTYVPQTTSRTAASSGFARRYQEDLGIDFGTVTNAAPFADLQPTPVGDVIRIICTTAGARARRIELIVEAMRDAPPHIELDLIVMPNEPDYVASLKKLGADIPQLKFREPVAYTELVNTVAEYDVALSFIPPTNASKALALPNKFFEAIQARVGVIIGPGPEMTPLIERYGVGESTDDYSVESLRKTLHGLDKQRVEAWKQAAHRAAPALSSEEQVKIWFDAVHDILG</sequence>
<protein>
    <submittedName>
        <fullName evidence="1">Glycosyltransferase involved in cell wall biosynthesis</fullName>
    </submittedName>
</protein>
<dbReference type="SUPFAM" id="SSF53756">
    <property type="entry name" value="UDP-Glycosyltransferase/glycogen phosphorylase"/>
    <property type="match status" value="1"/>
</dbReference>
<dbReference type="Gene3D" id="3.40.50.2000">
    <property type="entry name" value="Glycogen Phosphorylase B"/>
    <property type="match status" value="1"/>
</dbReference>
<reference evidence="1 2" key="1">
    <citation type="submission" date="2017-11" db="EMBL/GenBank/DDBJ databases">
        <title>Genomic Encyclopedia of Archaeal and Bacterial Type Strains, Phase II (KMG-II): From Individual Species to Whole Genera.</title>
        <authorList>
            <person name="Goeker M."/>
        </authorList>
    </citation>
    <scope>NUCLEOTIDE SEQUENCE [LARGE SCALE GENOMIC DNA]</scope>
    <source>
        <strain evidence="1 2">DSM 16400</strain>
    </source>
</reference>
<dbReference type="GO" id="GO:0016740">
    <property type="term" value="F:transferase activity"/>
    <property type="evidence" value="ECO:0007669"/>
    <property type="project" value="UniProtKB-KW"/>
</dbReference>
<comment type="caution">
    <text evidence="1">The sequence shown here is derived from an EMBL/GenBank/DDBJ whole genome shotgun (WGS) entry which is preliminary data.</text>
</comment>
<organism evidence="1 2">
    <name type="scientific">Salinibacterium amurskyense</name>
    <dbReference type="NCBI Taxonomy" id="205941"/>
    <lineage>
        <taxon>Bacteria</taxon>
        <taxon>Bacillati</taxon>
        <taxon>Actinomycetota</taxon>
        <taxon>Actinomycetes</taxon>
        <taxon>Micrococcales</taxon>
        <taxon>Microbacteriaceae</taxon>
        <taxon>Salinibacterium</taxon>
    </lineage>
</organism>
<dbReference type="AlphaFoldDB" id="A0A2M9D7X4"/>
<keyword evidence="2" id="KW-1185">Reference proteome</keyword>
<accession>A0A2M9D7X4</accession>
<dbReference type="EMBL" id="PGFH01000001">
    <property type="protein sequence ID" value="PJJ81804.1"/>
    <property type="molecule type" value="Genomic_DNA"/>
</dbReference>
<evidence type="ECO:0000313" key="1">
    <source>
        <dbReference type="EMBL" id="PJJ81804.1"/>
    </source>
</evidence>
<proteinExistence type="predicted"/>
<gene>
    <name evidence="1" type="ORF">CLV85_0986</name>
</gene>
<keyword evidence="1" id="KW-0808">Transferase</keyword>